<dbReference type="InterPro" id="IPR043379">
    <property type="entry name" value="ANKAR"/>
</dbReference>
<comment type="caution">
    <text evidence="1">The sequence shown here is derived from an EMBL/GenBank/DDBJ whole genome shotgun (WGS) entry which is preliminary data.</text>
</comment>
<reference evidence="1 2" key="1">
    <citation type="journal article" date="2019" name="ISME J.">
        <title>Genome analyses of uncultured TG2/ZB3 bacteria in 'Margulisbacteria' specifically attached to ectosymbiotic spirochetes of protists in the termite gut.</title>
        <authorList>
            <person name="Utami Y.D."/>
            <person name="Kuwahara H."/>
            <person name="Igai K."/>
            <person name="Murakami T."/>
            <person name="Sugaya K."/>
            <person name="Morikawa T."/>
            <person name="Nagura Y."/>
            <person name="Yuki M."/>
            <person name="Deevong P."/>
            <person name="Inoue T."/>
            <person name="Kihara K."/>
            <person name="Lo N."/>
            <person name="Yamada A."/>
            <person name="Ohkuma M."/>
            <person name="Hongoh Y."/>
        </authorList>
    </citation>
    <scope>NUCLEOTIDE SEQUENCE [LARGE SCALE GENOMIC DNA]</scope>
    <source>
        <strain evidence="1">NkOx7-02</strain>
    </source>
</reference>
<sequence length="431" mass="49990">DARDIFEENGRAYSNRAVNKTIAYQESIQKFNQDASRNGVNNPITDDKGVAVFGGIIEPFDSSYNDYYVLFPDMPYTNKELSQVIQELTIGIYLYDAEPWLSLEAQATNVLEVMLRPPYQDTLVARTLVKLDYRMKSFLNGGYFPDSATTLWPQAWRSVVNRSYSAQQQILQQYNYYDFHKHIRNYRSSWDYFSNIEPSPENKYTISNIAQLGFQINGALSSVRSFKNLYFAGVFPVLANYTLLWTSAYVEVMNILNTRYWREYEKVIAVLDSLQKDVNAYLQNDPEMQKELKKLQVIIVLTSLLKTLKRERLVPVLDLNQREQKYTTPQTLPKLLSQRSFMFNGQTIYVYPIEGGVEVTGNASVENILNAWPVDGFYNANLSEMSNVPINNSRIFKYPNQGQSMSILHVRAEEFYARTNADYDWLLLYQD</sequence>
<dbReference type="Proteomes" id="UP000275925">
    <property type="component" value="Unassembled WGS sequence"/>
</dbReference>
<feature type="non-terminal residue" evidence="1">
    <location>
        <position position="1"/>
    </location>
</feature>
<gene>
    <name evidence="1" type="ORF">NO2_1645</name>
</gene>
<protein>
    <submittedName>
        <fullName evidence="1">Uncharacterized protein</fullName>
    </submittedName>
</protein>
<keyword evidence="2" id="KW-1185">Reference proteome</keyword>
<dbReference type="EMBL" id="BGZO01000147">
    <property type="protein sequence ID" value="GBR77231.1"/>
    <property type="molecule type" value="Genomic_DNA"/>
</dbReference>
<dbReference type="PANTHER" id="PTHR46464">
    <property type="entry name" value="ANK_REP_REGION DOMAIN-CONTAINING PROTEIN"/>
    <property type="match status" value="1"/>
</dbReference>
<name>A0A388TK97_9BACT</name>
<dbReference type="AlphaFoldDB" id="A0A388TK97"/>
<evidence type="ECO:0000313" key="2">
    <source>
        <dbReference type="Proteomes" id="UP000275925"/>
    </source>
</evidence>
<organism evidence="1 2">
    <name type="scientific">Candidatus Termititenax persephonae</name>
    <dbReference type="NCBI Taxonomy" id="2218525"/>
    <lineage>
        <taxon>Bacteria</taxon>
        <taxon>Bacillati</taxon>
        <taxon>Candidatus Margulisiibacteriota</taxon>
        <taxon>Candidatus Termititenacia</taxon>
        <taxon>Candidatus Termititenacales</taxon>
        <taxon>Candidatus Termititenacaceae</taxon>
        <taxon>Candidatus Termititenax</taxon>
    </lineage>
</organism>
<accession>A0A388TK97</accession>
<dbReference type="PANTHER" id="PTHR46464:SF2">
    <property type="entry name" value="ANKYRIN AND ARMADILLO REPEAT-CONTAINING PROTEIN"/>
    <property type="match status" value="1"/>
</dbReference>
<evidence type="ECO:0000313" key="1">
    <source>
        <dbReference type="EMBL" id="GBR77231.1"/>
    </source>
</evidence>
<proteinExistence type="predicted"/>